<dbReference type="SUPFAM" id="SSF81321">
    <property type="entry name" value="Family A G protein-coupled receptor-like"/>
    <property type="match status" value="1"/>
</dbReference>
<keyword evidence="8" id="KW-1185">Reference proteome</keyword>
<name>A0AAV2HMA4_LYMST</name>
<feature type="domain" description="G-protein coupled receptors family 1 profile" evidence="6">
    <location>
        <begin position="1"/>
        <end position="164"/>
    </location>
</feature>
<evidence type="ECO:0000256" key="1">
    <source>
        <dbReference type="ARBA" id="ARBA00004370"/>
    </source>
</evidence>
<dbReference type="AlphaFoldDB" id="A0AAV2HMA4"/>
<keyword evidence="3 5" id="KW-1133">Transmembrane helix</keyword>
<protein>
    <recommendedName>
        <fullName evidence="6">G-protein coupled receptors family 1 profile domain-containing protein</fullName>
    </recommendedName>
</protein>
<sequence>AVRLNVVIFSIGVLINIPQVFNEFVYLSVEGGCDGGGDQYQMNITSFGRLYSLYVSPSVNLVIPFLIVVVMNAWFGWNVVVFRRRQSVELSSQTRPGRSGLDEGLLRLTVGLTIWYTVCWLIPGAYYIYRFPNPTILNPTLGIKVWAITEILIVTNATMNSIFYFLLWRQFRSAFVSLCRNCCASCPCAYNVTGTSAPSE</sequence>
<feature type="transmembrane region" description="Helical" evidence="5">
    <location>
        <begin position="141"/>
        <end position="167"/>
    </location>
</feature>
<evidence type="ECO:0000313" key="7">
    <source>
        <dbReference type="EMBL" id="CAL1534518.1"/>
    </source>
</evidence>
<proteinExistence type="predicted"/>
<dbReference type="InterPro" id="IPR017452">
    <property type="entry name" value="GPCR_Rhodpsn_7TM"/>
</dbReference>
<dbReference type="PROSITE" id="PS50262">
    <property type="entry name" value="G_PROTEIN_RECEP_F1_2"/>
    <property type="match status" value="1"/>
</dbReference>
<accession>A0AAV2HMA4</accession>
<feature type="non-terminal residue" evidence="7">
    <location>
        <position position="200"/>
    </location>
</feature>
<organism evidence="7 8">
    <name type="scientific">Lymnaea stagnalis</name>
    <name type="common">Great pond snail</name>
    <name type="synonym">Helix stagnalis</name>
    <dbReference type="NCBI Taxonomy" id="6523"/>
    <lineage>
        <taxon>Eukaryota</taxon>
        <taxon>Metazoa</taxon>
        <taxon>Spiralia</taxon>
        <taxon>Lophotrochozoa</taxon>
        <taxon>Mollusca</taxon>
        <taxon>Gastropoda</taxon>
        <taxon>Heterobranchia</taxon>
        <taxon>Euthyneura</taxon>
        <taxon>Panpulmonata</taxon>
        <taxon>Hygrophila</taxon>
        <taxon>Lymnaeoidea</taxon>
        <taxon>Lymnaeidae</taxon>
        <taxon>Lymnaea</taxon>
    </lineage>
</organism>
<feature type="transmembrane region" description="Helical" evidence="5">
    <location>
        <begin position="61"/>
        <end position="83"/>
    </location>
</feature>
<feature type="non-terminal residue" evidence="7">
    <location>
        <position position="1"/>
    </location>
</feature>
<gene>
    <name evidence="7" type="ORF">GSLYS_00008478001</name>
</gene>
<evidence type="ECO:0000259" key="6">
    <source>
        <dbReference type="PROSITE" id="PS50262"/>
    </source>
</evidence>
<evidence type="ECO:0000256" key="4">
    <source>
        <dbReference type="ARBA" id="ARBA00023136"/>
    </source>
</evidence>
<evidence type="ECO:0000256" key="5">
    <source>
        <dbReference type="SAM" id="Phobius"/>
    </source>
</evidence>
<keyword evidence="4 5" id="KW-0472">Membrane</keyword>
<evidence type="ECO:0000256" key="3">
    <source>
        <dbReference type="ARBA" id="ARBA00022989"/>
    </source>
</evidence>
<evidence type="ECO:0000256" key="2">
    <source>
        <dbReference type="ARBA" id="ARBA00022692"/>
    </source>
</evidence>
<dbReference type="Gene3D" id="1.20.1070.10">
    <property type="entry name" value="Rhodopsin 7-helix transmembrane proteins"/>
    <property type="match status" value="1"/>
</dbReference>
<dbReference type="Proteomes" id="UP001497497">
    <property type="component" value="Unassembled WGS sequence"/>
</dbReference>
<comment type="subcellular location">
    <subcellularLocation>
        <location evidence="1">Membrane</location>
    </subcellularLocation>
</comment>
<reference evidence="7 8" key="1">
    <citation type="submission" date="2024-04" db="EMBL/GenBank/DDBJ databases">
        <authorList>
            <consortium name="Genoscope - CEA"/>
            <person name="William W."/>
        </authorList>
    </citation>
    <scope>NUCLEOTIDE SEQUENCE [LARGE SCALE GENOMIC DNA]</scope>
</reference>
<evidence type="ECO:0000313" key="8">
    <source>
        <dbReference type="Proteomes" id="UP001497497"/>
    </source>
</evidence>
<dbReference type="EMBL" id="CAXITT010000174">
    <property type="protein sequence ID" value="CAL1534518.1"/>
    <property type="molecule type" value="Genomic_DNA"/>
</dbReference>
<dbReference type="GO" id="GO:0016020">
    <property type="term" value="C:membrane"/>
    <property type="evidence" value="ECO:0007669"/>
    <property type="project" value="UniProtKB-SubCell"/>
</dbReference>
<keyword evidence="2 5" id="KW-0812">Transmembrane</keyword>
<feature type="transmembrane region" description="Helical" evidence="5">
    <location>
        <begin position="104"/>
        <end position="129"/>
    </location>
</feature>
<comment type="caution">
    <text evidence="7">The sequence shown here is derived from an EMBL/GenBank/DDBJ whole genome shotgun (WGS) entry which is preliminary data.</text>
</comment>